<feature type="region of interest" description="Disordered" evidence="1">
    <location>
        <begin position="1"/>
        <end position="34"/>
    </location>
</feature>
<evidence type="ECO:0000256" key="2">
    <source>
        <dbReference type="SAM" id="Phobius"/>
    </source>
</evidence>
<feature type="compositionally biased region" description="Basic and acidic residues" evidence="1">
    <location>
        <begin position="25"/>
        <end position="34"/>
    </location>
</feature>
<evidence type="ECO:0000256" key="1">
    <source>
        <dbReference type="SAM" id="MobiDB-lite"/>
    </source>
</evidence>
<evidence type="ECO:0008006" key="5">
    <source>
        <dbReference type="Google" id="ProtNLM"/>
    </source>
</evidence>
<keyword evidence="2" id="KW-0812">Transmembrane</keyword>
<name>A0ABV9ZE83_9PSEU</name>
<dbReference type="EMBL" id="JBHSKG010000005">
    <property type="protein sequence ID" value="MFC5139070.1"/>
    <property type="molecule type" value="Genomic_DNA"/>
</dbReference>
<organism evidence="3 4">
    <name type="scientific">Actinomycetospora rhizophila</name>
    <dbReference type="NCBI Taxonomy" id="1416876"/>
    <lineage>
        <taxon>Bacteria</taxon>
        <taxon>Bacillati</taxon>
        <taxon>Actinomycetota</taxon>
        <taxon>Actinomycetes</taxon>
        <taxon>Pseudonocardiales</taxon>
        <taxon>Pseudonocardiaceae</taxon>
        <taxon>Actinomycetospora</taxon>
    </lineage>
</organism>
<dbReference type="Proteomes" id="UP001596175">
    <property type="component" value="Unassembled WGS sequence"/>
</dbReference>
<sequence>MARRAGDLTPSSPAAAVSQRCGHCSGRDDGDARRGQDAQFACTAFEALTGTPAFTTASVLDRQAGKTPQVGGDLPGTLDRVFADALAVAPEERPSSASAIVASLAAAYGDTYRPRAGPGLRRLVVASGVAAAVAVAAAVLTAMLTTADPDPAAPDPVNGVGGVVVLGTLE</sequence>
<comment type="caution">
    <text evidence="3">The sequence shown here is derived from an EMBL/GenBank/DDBJ whole genome shotgun (WGS) entry which is preliminary data.</text>
</comment>
<keyword evidence="2" id="KW-1133">Transmembrane helix</keyword>
<proteinExistence type="predicted"/>
<keyword evidence="4" id="KW-1185">Reference proteome</keyword>
<feature type="transmembrane region" description="Helical" evidence="2">
    <location>
        <begin position="123"/>
        <end position="144"/>
    </location>
</feature>
<evidence type="ECO:0000313" key="4">
    <source>
        <dbReference type="Proteomes" id="UP001596175"/>
    </source>
</evidence>
<dbReference type="RefSeq" id="WP_378021260.1">
    <property type="nucleotide sequence ID" value="NZ_JBHSKG010000005.1"/>
</dbReference>
<evidence type="ECO:0000313" key="3">
    <source>
        <dbReference type="EMBL" id="MFC5139070.1"/>
    </source>
</evidence>
<gene>
    <name evidence="3" type="ORF">ACFPK1_12580</name>
</gene>
<keyword evidence="2" id="KW-0472">Membrane</keyword>
<reference evidence="4" key="1">
    <citation type="journal article" date="2019" name="Int. J. Syst. Evol. Microbiol.">
        <title>The Global Catalogue of Microorganisms (GCM) 10K type strain sequencing project: providing services to taxonomists for standard genome sequencing and annotation.</title>
        <authorList>
            <consortium name="The Broad Institute Genomics Platform"/>
            <consortium name="The Broad Institute Genome Sequencing Center for Infectious Disease"/>
            <person name="Wu L."/>
            <person name="Ma J."/>
        </authorList>
    </citation>
    <scope>NUCLEOTIDE SEQUENCE [LARGE SCALE GENOMIC DNA]</scope>
    <source>
        <strain evidence="4">XZYJ18</strain>
    </source>
</reference>
<accession>A0ABV9ZE83</accession>
<dbReference type="Gene3D" id="1.10.510.10">
    <property type="entry name" value="Transferase(Phosphotransferase) domain 1"/>
    <property type="match status" value="1"/>
</dbReference>
<protein>
    <recommendedName>
        <fullName evidence="5">Serine/threonine protein kinase</fullName>
    </recommendedName>
</protein>